<dbReference type="GO" id="GO:0009507">
    <property type="term" value="C:chloroplast"/>
    <property type="evidence" value="ECO:0007669"/>
    <property type="project" value="TreeGrafter"/>
</dbReference>
<protein>
    <submittedName>
        <fullName evidence="1">Selenoprotein U</fullName>
    </submittedName>
</protein>
<reference evidence="1 2" key="1">
    <citation type="submission" date="2020-02" db="EMBL/GenBank/DDBJ databases">
        <title>Draft genome sequence of Haematococcus lacustris strain NIES-144.</title>
        <authorList>
            <person name="Morimoto D."/>
            <person name="Nakagawa S."/>
            <person name="Yoshida T."/>
            <person name="Sawayama S."/>
        </authorList>
    </citation>
    <scope>NUCLEOTIDE SEQUENCE [LARGE SCALE GENOMIC DNA]</scope>
    <source>
        <strain evidence="1 2">NIES-144</strain>
    </source>
</reference>
<dbReference type="Proteomes" id="UP000485058">
    <property type="component" value="Unassembled WGS sequence"/>
</dbReference>
<dbReference type="EMBL" id="BLLF01000124">
    <property type="protein sequence ID" value="GFH07904.1"/>
    <property type="molecule type" value="Genomic_DNA"/>
</dbReference>
<keyword evidence="2" id="KW-1185">Reference proteome</keyword>
<dbReference type="Pfam" id="PF13911">
    <property type="entry name" value="AhpC-TSA_2"/>
    <property type="match status" value="1"/>
</dbReference>
<evidence type="ECO:0000313" key="1">
    <source>
        <dbReference type="EMBL" id="GFH07904.1"/>
    </source>
</evidence>
<accession>A0A699YM48</accession>
<organism evidence="1 2">
    <name type="scientific">Haematococcus lacustris</name>
    <name type="common">Green alga</name>
    <name type="synonym">Haematococcus pluvialis</name>
    <dbReference type="NCBI Taxonomy" id="44745"/>
    <lineage>
        <taxon>Eukaryota</taxon>
        <taxon>Viridiplantae</taxon>
        <taxon>Chlorophyta</taxon>
        <taxon>core chlorophytes</taxon>
        <taxon>Chlorophyceae</taxon>
        <taxon>CS clade</taxon>
        <taxon>Chlamydomonadales</taxon>
        <taxon>Haematococcaceae</taxon>
        <taxon>Haematococcus</taxon>
    </lineage>
</organism>
<dbReference type="PANTHER" id="PTHR28630:SF23">
    <property type="entry name" value="THIOREDOXIN SUPERFAMILY PROTEIN"/>
    <property type="match status" value="1"/>
</dbReference>
<gene>
    <name evidence="1" type="ORF">HaLaN_02779</name>
</gene>
<dbReference type="InterPro" id="IPR032801">
    <property type="entry name" value="PXL2A/B/C"/>
</dbReference>
<proteinExistence type="predicted"/>
<evidence type="ECO:0000313" key="2">
    <source>
        <dbReference type="Proteomes" id="UP000485058"/>
    </source>
</evidence>
<dbReference type="AlphaFoldDB" id="A0A699YM48"/>
<comment type="caution">
    <text evidence="1">The sequence shown here is derived from an EMBL/GenBank/DDBJ whole genome shotgun (WGS) entry which is preliminary data.</text>
</comment>
<dbReference type="PANTHER" id="PTHR28630">
    <property type="match status" value="1"/>
</dbReference>
<name>A0A699YM48_HAELA</name>
<sequence length="121" mass="13716">MSRELAIQLRRDVKPQLDQKGVKLFLVSIGTHARSKQFVEVTQFPADCLFADPDNVTYSALGLVKGLGSTFFSVSTPLAIMKRMTEGRMGDLRDVLPRWQMWLPPKSDQGFQQLQLLQVFC</sequence>